<gene>
    <name evidence="1" type="ORF">S06H3_42682</name>
</gene>
<dbReference type="EMBL" id="BARV01026418">
    <property type="protein sequence ID" value="GAI40685.1"/>
    <property type="molecule type" value="Genomic_DNA"/>
</dbReference>
<protein>
    <submittedName>
        <fullName evidence="1">Uncharacterized protein</fullName>
    </submittedName>
</protein>
<dbReference type="AlphaFoldDB" id="X1PNS4"/>
<accession>X1PNS4</accession>
<reference evidence="1" key="1">
    <citation type="journal article" date="2014" name="Front. Microbiol.">
        <title>High frequency of phylogenetically diverse reductive dehalogenase-homologous genes in deep subseafloor sedimentary metagenomes.</title>
        <authorList>
            <person name="Kawai M."/>
            <person name="Futagami T."/>
            <person name="Toyoda A."/>
            <person name="Takaki Y."/>
            <person name="Nishi S."/>
            <person name="Hori S."/>
            <person name="Arai W."/>
            <person name="Tsubouchi T."/>
            <person name="Morono Y."/>
            <person name="Uchiyama I."/>
            <person name="Ito T."/>
            <person name="Fujiyama A."/>
            <person name="Inagaki F."/>
            <person name="Takami H."/>
        </authorList>
    </citation>
    <scope>NUCLEOTIDE SEQUENCE</scope>
    <source>
        <strain evidence="1">Expedition CK06-06</strain>
    </source>
</reference>
<feature type="non-terminal residue" evidence="1">
    <location>
        <position position="172"/>
    </location>
</feature>
<proteinExistence type="predicted"/>
<evidence type="ECO:0000313" key="1">
    <source>
        <dbReference type="EMBL" id="GAI40685.1"/>
    </source>
</evidence>
<name>X1PNS4_9ZZZZ</name>
<sequence length="172" mass="18652">MSKSLPMLLVAGLSGVDTTEAAKVAKSDVDAGLILNQSFKLRNLKQTIKAMGDIPLGVFIRGITEKKVNKLIDSGCDFVVFDMKTSPVTLQEGKMGKFLLIEPSLDQGLVSAINSLDIDGVFINKGEEPFITVEHLLVCHRFSRLLDKPIVITLPSLITSVELSNLRKASIA</sequence>
<organism evidence="1">
    <name type="scientific">marine sediment metagenome</name>
    <dbReference type="NCBI Taxonomy" id="412755"/>
    <lineage>
        <taxon>unclassified sequences</taxon>
        <taxon>metagenomes</taxon>
        <taxon>ecological metagenomes</taxon>
    </lineage>
</organism>
<comment type="caution">
    <text evidence="1">The sequence shown here is derived from an EMBL/GenBank/DDBJ whole genome shotgun (WGS) entry which is preliminary data.</text>
</comment>